<comment type="caution">
    <text evidence="9">The sequence shown here is derived from an EMBL/GenBank/DDBJ whole genome shotgun (WGS) entry which is preliminary data.</text>
</comment>
<dbReference type="SMART" id="SM00536">
    <property type="entry name" value="AXH"/>
    <property type="match status" value="1"/>
</dbReference>
<dbReference type="EMBL" id="JARGDH010000004">
    <property type="protein sequence ID" value="KAL0271317.1"/>
    <property type="molecule type" value="Genomic_DNA"/>
</dbReference>
<dbReference type="SUPFAM" id="SSF102031">
    <property type="entry name" value="AXH domain"/>
    <property type="match status" value="1"/>
</dbReference>
<keyword evidence="2" id="KW-0678">Repressor</keyword>
<dbReference type="GO" id="GO:0005634">
    <property type="term" value="C:nucleus"/>
    <property type="evidence" value="ECO:0007669"/>
    <property type="project" value="UniProtKB-SubCell"/>
</dbReference>
<evidence type="ECO:0000313" key="9">
    <source>
        <dbReference type="EMBL" id="KAL0271317.1"/>
    </source>
</evidence>
<dbReference type="InterPro" id="IPR043404">
    <property type="entry name" value="ATAXIN1-like"/>
</dbReference>
<reference evidence="9" key="1">
    <citation type="journal article" date="2024" name="Gigascience">
        <title>Chromosome-level genome of the poultry shaft louse Menopon gallinae provides insight into the host-switching and adaptive evolution of parasitic lice.</title>
        <authorList>
            <person name="Xu Y."/>
            <person name="Ma L."/>
            <person name="Liu S."/>
            <person name="Liang Y."/>
            <person name="Liu Q."/>
            <person name="He Z."/>
            <person name="Tian L."/>
            <person name="Duan Y."/>
            <person name="Cai W."/>
            <person name="Li H."/>
            <person name="Song F."/>
        </authorList>
    </citation>
    <scope>NUCLEOTIDE SEQUENCE</scope>
    <source>
        <strain evidence="9">Cailab_2023a</strain>
    </source>
</reference>
<dbReference type="GO" id="GO:0006355">
    <property type="term" value="P:regulation of DNA-templated transcription"/>
    <property type="evidence" value="ECO:0007669"/>
    <property type="project" value="InterPro"/>
</dbReference>
<feature type="compositionally biased region" description="Pro residues" evidence="7">
    <location>
        <begin position="197"/>
        <end position="209"/>
    </location>
</feature>
<dbReference type="GO" id="GO:0003723">
    <property type="term" value="F:RNA binding"/>
    <property type="evidence" value="ECO:0007669"/>
    <property type="project" value="InterPro"/>
</dbReference>
<protein>
    <recommendedName>
        <fullName evidence="8">AXH domain-containing protein</fullName>
    </recommendedName>
</protein>
<dbReference type="InterPro" id="IPR003652">
    <property type="entry name" value="Ataxin_AXH_dom"/>
</dbReference>
<name>A0AAW2HNB3_9NEOP</name>
<evidence type="ECO:0000256" key="4">
    <source>
        <dbReference type="ARBA" id="ARBA00023125"/>
    </source>
</evidence>
<dbReference type="PROSITE" id="PS51148">
    <property type="entry name" value="AXH"/>
    <property type="match status" value="1"/>
</dbReference>
<gene>
    <name evidence="9" type="ORF">PYX00_008444</name>
</gene>
<evidence type="ECO:0000256" key="3">
    <source>
        <dbReference type="ARBA" id="ARBA00023015"/>
    </source>
</evidence>
<accession>A0AAW2HNB3</accession>
<dbReference type="InterPro" id="IPR036096">
    <property type="entry name" value="Ataxin_AXH_dom_sf"/>
</dbReference>
<dbReference type="GO" id="GO:0003677">
    <property type="term" value="F:DNA binding"/>
    <property type="evidence" value="ECO:0007669"/>
    <property type="project" value="UniProtKB-KW"/>
</dbReference>
<dbReference type="Pfam" id="PF08517">
    <property type="entry name" value="AXH"/>
    <property type="match status" value="1"/>
</dbReference>
<evidence type="ECO:0000256" key="5">
    <source>
        <dbReference type="ARBA" id="ARBA00023163"/>
    </source>
</evidence>
<dbReference type="PANTHER" id="PTHR13392:SF13">
    <property type="entry name" value="AXH DOMAIN-CONTAINING PROTEIN"/>
    <property type="match status" value="1"/>
</dbReference>
<proteinExistence type="predicted"/>
<sequence length="378" mass="40716">MISTSSLVLDGHHGLGPGAGAGGPHHMAFDPYLRGKLPGAVPEFLCPLPKPAPIVPRFNGQRTSPSQSPELKPGHLNGHPTTSASGPVNLAPGPVNLTSGKHEGADVQRSNGSLQIPHLSTSYTSRIFPPPGFHYPSLQDPYGSMYPSSYPSLLNRPTYINSSSLSPLERQYSPPQSSAGNSAAPFLQPYPSQNTPQAPPPPPPPPPSATKPGQSLLREKRPFKIPPGKEVNGKQRVLSSSASVTKRVTLPINVNNNNNLLPSNFTKGSLIQLANGELRRVEDVTTEELVSSAERCPAFRLDPSTVVRIEESDHGTVLLTLSYGVHKKTIEIESTLEHPYFVYGQGWASCSPERTMNYYGLQCHRLQVGDICISLSPR</sequence>
<feature type="domain" description="AXH" evidence="8">
    <location>
        <begin position="253"/>
        <end position="378"/>
    </location>
</feature>
<feature type="region of interest" description="Disordered" evidence="7">
    <location>
        <begin position="165"/>
        <end position="214"/>
    </location>
</feature>
<evidence type="ECO:0000256" key="6">
    <source>
        <dbReference type="ARBA" id="ARBA00023242"/>
    </source>
</evidence>
<dbReference type="Gene3D" id="2.170.16.10">
    <property type="entry name" value="Hedgehog/Intein (Hint) domain"/>
    <property type="match status" value="1"/>
</dbReference>
<feature type="region of interest" description="Disordered" evidence="7">
    <location>
        <begin position="55"/>
        <end position="109"/>
    </location>
</feature>
<keyword evidence="6" id="KW-0539">Nucleus</keyword>
<dbReference type="PANTHER" id="PTHR13392">
    <property type="entry name" value="ATAXIN 1"/>
    <property type="match status" value="1"/>
</dbReference>
<feature type="compositionally biased region" description="Polar residues" evidence="7">
    <location>
        <begin position="60"/>
        <end position="69"/>
    </location>
</feature>
<keyword evidence="4" id="KW-0238">DNA-binding</keyword>
<evidence type="ECO:0000256" key="7">
    <source>
        <dbReference type="SAM" id="MobiDB-lite"/>
    </source>
</evidence>
<comment type="subcellular location">
    <subcellularLocation>
        <location evidence="1">Nucleus</location>
    </subcellularLocation>
</comment>
<evidence type="ECO:0000256" key="1">
    <source>
        <dbReference type="ARBA" id="ARBA00004123"/>
    </source>
</evidence>
<dbReference type="AlphaFoldDB" id="A0AAW2HNB3"/>
<keyword evidence="5" id="KW-0804">Transcription</keyword>
<evidence type="ECO:0000259" key="8">
    <source>
        <dbReference type="PROSITE" id="PS51148"/>
    </source>
</evidence>
<evidence type="ECO:0000256" key="2">
    <source>
        <dbReference type="ARBA" id="ARBA00022491"/>
    </source>
</evidence>
<organism evidence="9">
    <name type="scientific">Menopon gallinae</name>
    <name type="common">poultry shaft louse</name>
    <dbReference type="NCBI Taxonomy" id="328185"/>
    <lineage>
        <taxon>Eukaryota</taxon>
        <taxon>Metazoa</taxon>
        <taxon>Ecdysozoa</taxon>
        <taxon>Arthropoda</taxon>
        <taxon>Hexapoda</taxon>
        <taxon>Insecta</taxon>
        <taxon>Pterygota</taxon>
        <taxon>Neoptera</taxon>
        <taxon>Paraneoptera</taxon>
        <taxon>Psocodea</taxon>
        <taxon>Troctomorpha</taxon>
        <taxon>Phthiraptera</taxon>
        <taxon>Amblycera</taxon>
        <taxon>Menoponidae</taxon>
        <taxon>Menopon</taxon>
    </lineage>
</organism>
<keyword evidence="3" id="KW-0805">Transcription regulation</keyword>